<keyword evidence="4" id="KW-1185">Reference proteome</keyword>
<dbReference type="Gene3D" id="3.10.450.50">
    <property type="match status" value="1"/>
</dbReference>
<dbReference type="STRING" id="1166018.FAES_3729"/>
<dbReference type="OrthoDB" id="5383110at2"/>
<dbReference type="EMBL" id="HE796683">
    <property type="protein sequence ID" value="CCH01736.1"/>
    <property type="molecule type" value="Genomic_DNA"/>
</dbReference>
<dbReference type="PATRIC" id="fig|1166018.3.peg.5513"/>
<protein>
    <recommendedName>
        <fullName evidence="2">DUF4440 domain-containing protein</fullName>
    </recommendedName>
</protein>
<feature type="domain" description="DUF4440" evidence="2">
    <location>
        <begin position="27"/>
        <end position="133"/>
    </location>
</feature>
<dbReference type="RefSeq" id="WP_015332835.1">
    <property type="nucleotide sequence ID" value="NC_020054.1"/>
</dbReference>
<evidence type="ECO:0000256" key="1">
    <source>
        <dbReference type="SAM" id="SignalP"/>
    </source>
</evidence>
<dbReference type="Proteomes" id="UP000011058">
    <property type="component" value="Chromosome"/>
</dbReference>
<evidence type="ECO:0000259" key="2">
    <source>
        <dbReference type="Pfam" id="PF14534"/>
    </source>
</evidence>
<feature type="chain" id="PRO_5003630572" description="DUF4440 domain-containing protein" evidence="1">
    <location>
        <begin position="21"/>
        <end position="142"/>
    </location>
</feature>
<dbReference type="eggNOG" id="COG4319">
    <property type="taxonomic scope" value="Bacteria"/>
</dbReference>
<evidence type="ECO:0000313" key="4">
    <source>
        <dbReference type="Proteomes" id="UP000011058"/>
    </source>
</evidence>
<organism evidence="3 4">
    <name type="scientific">Fibrella aestuarina BUZ 2</name>
    <dbReference type="NCBI Taxonomy" id="1166018"/>
    <lineage>
        <taxon>Bacteria</taxon>
        <taxon>Pseudomonadati</taxon>
        <taxon>Bacteroidota</taxon>
        <taxon>Cytophagia</taxon>
        <taxon>Cytophagales</taxon>
        <taxon>Spirosomataceae</taxon>
        <taxon>Fibrella</taxon>
    </lineage>
</organism>
<dbReference type="KEGG" id="fae:FAES_3729"/>
<dbReference type="InterPro" id="IPR032710">
    <property type="entry name" value="NTF2-like_dom_sf"/>
</dbReference>
<accession>I0KC83</accession>
<dbReference type="SUPFAM" id="SSF54427">
    <property type="entry name" value="NTF2-like"/>
    <property type="match status" value="1"/>
</dbReference>
<evidence type="ECO:0000313" key="3">
    <source>
        <dbReference type="EMBL" id="CCH01736.1"/>
    </source>
</evidence>
<dbReference type="HOGENOM" id="CLU_141608_0_0_10"/>
<dbReference type="InterPro" id="IPR027843">
    <property type="entry name" value="DUF4440"/>
</dbReference>
<keyword evidence="1" id="KW-0732">Signal</keyword>
<reference evidence="3 4" key="1">
    <citation type="journal article" date="2012" name="J. Bacteriol.">
        <title>Genome Sequence of Fibrella aestuarina BUZ 2T, a Filamentous Marine Bacterium.</title>
        <authorList>
            <person name="Filippini M."/>
            <person name="Qi W."/>
            <person name="Blom J."/>
            <person name="Goesmann A."/>
            <person name="Smits T.H."/>
            <person name="Bagheri H.C."/>
        </authorList>
    </citation>
    <scope>NUCLEOTIDE SEQUENCE [LARGE SCALE GENOMIC DNA]</scope>
    <source>
        <strain evidence="4">BUZ 2T</strain>
    </source>
</reference>
<dbReference type="AlphaFoldDB" id="I0KC83"/>
<gene>
    <name evidence="3" type="ORF">FAES_3729</name>
</gene>
<proteinExistence type="predicted"/>
<feature type="signal peptide" evidence="1">
    <location>
        <begin position="1"/>
        <end position="20"/>
    </location>
</feature>
<dbReference type="Pfam" id="PF14534">
    <property type="entry name" value="DUF4440"/>
    <property type="match status" value="1"/>
</dbReference>
<name>I0KC83_9BACT</name>
<sequence length="142" mass="15434">MRHFMLTAALIGLTASASLAQRTQAGIAKAVEQLRLALIDPTEARLTALVADSLSYGHSSGKVEDKAEFMRALLSNDSDFKTINVTDQTITLVDQVAMVRHVLQAETVNKGTPGTANLSVLLVWVYQRGSWKLLARQAVKRA</sequence>